<gene>
    <name evidence="1" type="ORF">AB8O55_09635</name>
</gene>
<accession>A0ABV4CEY4</accession>
<sequence>MPLHAPDFERLFVPGTRHDLSFGMVATVRLRQDAWLWLPTGRVVAGEPAMLGVEEGSDRAFVQRVEPGRYPLVLVIAAYDMPEDRPTQADVAAAKLVIRDEPVVSWEMALLDGQDLAELDDDEFFGYAVDSATGGFIDAANAALLQDDDVTDRMFSEIAGTEDAAATTLTDDEGRPCLVAFSSGSADGHYPTWVGRTADGEVACFLTDFFVLTDDEEDNDDE</sequence>
<dbReference type="EMBL" id="JBGEHV010000013">
    <property type="protein sequence ID" value="MEY8039655.1"/>
    <property type="molecule type" value="Genomic_DNA"/>
</dbReference>
<evidence type="ECO:0000313" key="1">
    <source>
        <dbReference type="EMBL" id="MEY8039655.1"/>
    </source>
</evidence>
<dbReference type="Proteomes" id="UP001564626">
    <property type="component" value="Unassembled WGS sequence"/>
</dbReference>
<comment type="caution">
    <text evidence="1">The sequence shown here is derived from an EMBL/GenBank/DDBJ whole genome shotgun (WGS) entry which is preliminary data.</text>
</comment>
<dbReference type="InterPro" id="IPR025335">
    <property type="entry name" value="DUF4241"/>
</dbReference>
<name>A0ABV4CEY4_9PSEU</name>
<protein>
    <submittedName>
        <fullName evidence="1">DUF4241 domain-containing protein</fullName>
    </submittedName>
</protein>
<keyword evidence="2" id="KW-1185">Reference proteome</keyword>
<proteinExistence type="predicted"/>
<reference evidence="1 2" key="1">
    <citation type="submission" date="2024-08" db="EMBL/GenBank/DDBJ databases">
        <title>Genome mining of Saccharopolyspora cebuensis PGLac3 from Nigerian medicinal plant.</title>
        <authorList>
            <person name="Ezeobiora C.E."/>
            <person name="Igbokwe N.H."/>
            <person name="Amin D.H."/>
            <person name="Mendie U.E."/>
        </authorList>
    </citation>
    <scope>NUCLEOTIDE SEQUENCE [LARGE SCALE GENOMIC DNA]</scope>
    <source>
        <strain evidence="1 2">PGLac3</strain>
    </source>
</reference>
<evidence type="ECO:0000313" key="2">
    <source>
        <dbReference type="Proteomes" id="UP001564626"/>
    </source>
</evidence>
<dbReference type="RefSeq" id="WP_345358418.1">
    <property type="nucleotide sequence ID" value="NZ_BAABII010000003.1"/>
</dbReference>
<organism evidence="1 2">
    <name type="scientific">Saccharopolyspora cebuensis</name>
    <dbReference type="NCBI Taxonomy" id="418759"/>
    <lineage>
        <taxon>Bacteria</taxon>
        <taxon>Bacillati</taxon>
        <taxon>Actinomycetota</taxon>
        <taxon>Actinomycetes</taxon>
        <taxon>Pseudonocardiales</taxon>
        <taxon>Pseudonocardiaceae</taxon>
        <taxon>Saccharopolyspora</taxon>
    </lineage>
</organism>
<dbReference type="Pfam" id="PF14025">
    <property type="entry name" value="DUF4241"/>
    <property type="match status" value="1"/>
</dbReference>